<dbReference type="GO" id="GO:0000981">
    <property type="term" value="F:DNA-binding transcription factor activity, RNA polymerase II-specific"/>
    <property type="evidence" value="ECO:0007669"/>
    <property type="project" value="TreeGrafter"/>
</dbReference>
<keyword evidence="2 3" id="KW-0238">DNA-binding</keyword>
<dbReference type="PROSITE" id="PS50061">
    <property type="entry name" value="ETS_DOMAIN_3"/>
    <property type="match status" value="1"/>
</dbReference>
<comment type="subcellular location">
    <subcellularLocation>
        <location evidence="3">Nucleus</location>
    </subcellularLocation>
</comment>
<dbReference type="WBParaSite" id="HDID_0001106001-mRNA-1">
    <property type="protein sequence ID" value="HDID_0001106001-mRNA-1"/>
    <property type="gene ID" value="HDID_0001106001"/>
</dbReference>
<keyword evidence="3" id="KW-0539">Nucleus</keyword>
<dbReference type="Gene3D" id="1.10.150.50">
    <property type="entry name" value="Transcription Factor, Ets-1"/>
    <property type="match status" value="1"/>
</dbReference>
<dbReference type="Pfam" id="PF02198">
    <property type="entry name" value="SAM_PNT"/>
    <property type="match status" value="1"/>
</dbReference>
<dbReference type="PRINTS" id="PR00454">
    <property type="entry name" value="ETSDOMAIN"/>
</dbReference>
<proteinExistence type="inferred from homology"/>
<dbReference type="OrthoDB" id="10067219at2759"/>
<dbReference type="InterPro" id="IPR036390">
    <property type="entry name" value="WH_DNA-bd_sf"/>
</dbReference>
<evidence type="ECO:0000313" key="7">
    <source>
        <dbReference type="Proteomes" id="UP000274504"/>
    </source>
</evidence>
<dbReference type="PANTHER" id="PTHR11849:SF195">
    <property type="entry name" value="GA-BINDING PROTEIN ALPHA CHAIN"/>
    <property type="match status" value="1"/>
</dbReference>
<dbReference type="Pfam" id="PF11620">
    <property type="entry name" value="GABP-alpha"/>
    <property type="match status" value="1"/>
</dbReference>
<dbReference type="PROSITE" id="PS00345">
    <property type="entry name" value="ETS_DOMAIN_1"/>
    <property type="match status" value="1"/>
</dbReference>
<evidence type="ECO:0000256" key="4">
    <source>
        <dbReference type="SAM" id="MobiDB-lite"/>
    </source>
</evidence>
<dbReference type="Gene3D" id="1.10.10.10">
    <property type="entry name" value="Winged helix-like DNA-binding domain superfamily/Winged helix DNA-binding domain"/>
    <property type="match status" value="1"/>
</dbReference>
<evidence type="ECO:0000256" key="1">
    <source>
        <dbReference type="ARBA" id="ARBA00005562"/>
    </source>
</evidence>
<reference evidence="6 7" key="2">
    <citation type="submission" date="2018-11" db="EMBL/GenBank/DDBJ databases">
        <authorList>
            <consortium name="Pathogen Informatics"/>
        </authorList>
    </citation>
    <scope>NUCLEOTIDE SEQUENCE [LARGE SCALE GENOMIC DNA]</scope>
</reference>
<protein>
    <submittedName>
        <fullName evidence="8">ETS domain-containing protein</fullName>
    </submittedName>
</protein>
<dbReference type="EMBL" id="UYSG01012381">
    <property type="protein sequence ID" value="VDL64689.1"/>
    <property type="molecule type" value="Genomic_DNA"/>
</dbReference>
<dbReference type="AlphaFoldDB" id="A0A0R3SZ64"/>
<feature type="domain" description="ETS" evidence="5">
    <location>
        <begin position="557"/>
        <end position="637"/>
    </location>
</feature>
<feature type="compositionally biased region" description="Polar residues" evidence="4">
    <location>
        <begin position="358"/>
        <end position="369"/>
    </location>
</feature>
<sequence length="770" mass="85434">MNSNRKSQSNQRNVRSSGSSVRRIKVVLSMDKTLNDIAHVLRTKYNCDLGNCHYYLNDHILLEGNKPISAHCTIDTGLVAVIMEIKSMPTHYEKLRYYRLNIVDILASKQNDPKLLTNLDEMVITDINQTGSEIFDGTPLDPLLDSLNSDGLSAEQESMVVSQQAVADAFSAASRAIEEIDSDSPVLSPQQFNLYSASHVGVLPFGVSSNPASMFAGRIDCNEVNYGGKWIIDENYRRRLEENNIPRDPSNWNTIHVVMWINWALKEFELMGKSPTDPRHVPPNGGGDGGKLAKAFTGLSGSQLTDLTIPQLAEKFKTSGSTAAINVNFLTHFELLKTCHEVCVPFKTPTQSFPPPTSNYNHQRVNRPTNRPKGRSTRADFSSYVGYNATDTNPSNSRFYDTTANNVLGANGSGIGIYSPSLPLRLNDRHHPSNVKSDFLPLNSSLYRSSNMLTAAAPRPHPPLLRIGNGSNGSGGSSDKPSFPATTVPLDALECPHSFSADSNNCRMFGAVAHVAPTAGQYRVVSAFSPPHMHESGALAMAPPTQGSVSSGSGNQVQLWQFLLDLLTDWRHLDSIRWVNGDGEFVLSKPERVATLWGQRKNKPTMNYEKLSRALRYYYDGDMISKVQSKRFCYKFVCDLKLLLGYSAAEIHEFVVRCAEKHGMIVRGLELEESRKRPFPEGEAFFSFPSPNRRRTISPLMLNGAIGDFESDSTSADVEVSPHFLRGDDEESSTHHTSSHDSFDRINFRNITDDFNHDGMDPRSPSSRYL</sequence>
<evidence type="ECO:0000313" key="6">
    <source>
        <dbReference type="EMBL" id="VDL64689.1"/>
    </source>
</evidence>
<dbReference type="SUPFAM" id="SSF46785">
    <property type="entry name" value="Winged helix' DNA-binding domain"/>
    <property type="match status" value="1"/>
</dbReference>
<dbReference type="InterPro" id="IPR013761">
    <property type="entry name" value="SAM/pointed_sf"/>
</dbReference>
<dbReference type="InterPro" id="IPR003118">
    <property type="entry name" value="Pointed_dom"/>
</dbReference>
<dbReference type="Proteomes" id="UP000274504">
    <property type="component" value="Unassembled WGS sequence"/>
</dbReference>
<dbReference type="PROSITE" id="PS00346">
    <property type="entry name" value="ETS_DOMAIN_2"/>
    <property type="match status" value="1"/>
</dbReference>
<evidence type="ECO:0000259" key="5">
    <source>
        <dbReference type="PROSITE" id="PS50061"/>
    </source>
</evidence>
<dbReference type="InterPro" id="IPR024668">
    <property type="entry name" value="GABP_asu_N"/>
</dbReference>
<dbReference type="Gene3D" id="3.10.20.90">
    <property type="entry name" value="Phosphatidylinositol 3-kinase Catalytic Subunit, Chain A, domain 1"/>
    <property type="match status" value="1"/>
</dbReference>
<dbReference type="InterPro" id="IPR000418">
    <property type="entry name" value="Ets_dom"/>
</dbReference>
<comment type="similarity">
    <text evidence="1 3">Belongs to the ETS family.</text>
</comment>
<gene>
    <name evidence="6" type="ORF">HDID_LOCUS11057</name>
</gene>
<feature type="region of interest" description="Disordered" evidence="4">
    <location>
        <begin position="457"/>
        <end position="485"/>
    </location>
</feature>
<reference evidence="8" key="1">
    <citation type="submission" date="2017-02" db="UniProtKB">
        <authorList>
            <consortium name="WormBaseParasite"/>
        </authorList>
    </citation>
    <scope>IDENTIFICATION</scope>
</reference>
<dbReference type="GO" id="GO:0030154">
    <property type="term" value="P:cell differentiation"/>
    <property type="evidence" value="ECO:0007669"/>
    <property type="project" value="TreeGrafter"/>
</dbReference>
<dbReference type="PANTHER" id="PTHR11849">
    <property type="entry name" value="ETS"/>
    <property type="match status" value="1"/>
</dbReference>
<dbReference type="SUPFAM" id="SSF47769">
    <property type="entry name" value="SAM/Pointed domain"/>
    <property type="match status" value="1"/>
</dbReference>
<dbReference type="InterPro" id="IPR046328">
    <property type="entry name" value="ETS_fam"/>
</dbReference>
<dbReference type="STRING" id="6216.A0A0R3SZ64"/>
<evidence type="ECO:0000313" key="8">
    <source>
        <dbReference type="WBParaSite" id="HDID_0001106001-mRNA-1"/>
    </source>
</evidence>
<evidence type="ECO:0000256" key="2">
    <source>
        <dbReference type="ARBA" id="ARBA00023125"/>
    </source>
</evidence>
<dbReference type="InterPro" id="IPR036388">
    <property type="entry name" value="WH-like_DNA-bd_sf"/>
</dbReference>
<evidence type="ECO:0000256" key="3">
    <source>
        <dbReference type="RuleBase" id="RU004019"/>
    </source>
</evidence>
<organism evidence="8">
    <name type="scientific">Hymenolepis diminuta</name>
    <name type="common">Rat tapeworm</name>
    <dbReference type="NCBI Taxonomy" id="6216"/>
    <lineage>
        <taxon>Eukaryota</taxon>
        <taxon>Metazoa</taxon>
        <taxon>Spiralia</taxon>
        <taxon>Lophotrochozoa</taxon>
        <taxon>Platyhelminthes</taxon>
        <taxon>Cestoda</taxon>
        <taxon>Eucestoda</taxon>
        <taxon>Cyclophyllidea</taxon>
        <taxon>Hymenolepididae</taxon>
        <taxon>Hymenolepis</taxon>
    </lineage>
</organism>
<feature type="region of interest" description="Disordered" evidence="4">
    <location>
        <begin position="354"/>
        <end position="379"/>
    </location>
</feature>
<dbReference type="Pfam" id="PF00178">
    <property type="entry name" value="Ets"/>
    <property type="match status" value="1"/>
</dbReference>
<name>A0A0R3SZ64_HYMDI</name>
<feature type="region of interest" description="Disordered" evidence="4">
    <location>
        <begin position="1"/>
        <end position="20"/>
    </location>
</feature>
<dbReference type="GO" id="GO:0005634">
    <property type="term" value="C:nucleus"/>
    <property type="evidence" value="ECO:0007669"/>
    <property type="project" value="UniProtKB-SubCell"/>
</dbReference>
<accession>A0A0R3SZ64</accession>
<dbReference type="GO" id="GO:0043565">
    <property type="term" value="F:sequence-specific DNA binding"/>
    <property type="evidence" value="ECO:0007669"/>
    <property type="project" value="InterPro"/>
</dbReference>
<dbReference type="SMART" id="SM00413">
    <property type="entry name" value="ETS"/>
    <property type="match status" value="1"/>
</dbReference>